<evidence type="ECO:0000313" key="2">
    <source>
        <dbReference type="Proteomes" id="UP000002895"/>
    </source>
</evidence>
<name>I6SC89_ENTHA</name>
<dbReference type="AlphaFoldDB" id="I6SC89"/>
<accession>I6SC89</accession>
<keyword evidence="2" id="KW-1185">Reference proteome</keyword>
<dbReference type="PATRIC" id="fig|768486.3.peg.1209"/>
<dbReference type="KEGG" id="ehr:EHR_06335"/>
<gene>
    <name evidence="1" type="ordered locus">EHR_06335</name>
</gene>
<protein>
    <submittedName>
        <fullName evidence="1">Uncharacterized protein</fullName>
    </submittedName>
</protein>
<dbReference type="EMBL" id="CP003504">
    <property type="protein sequence ID" value="AFM70208.1"/>
    <property type="molecule type" value="Genomic_DNA"/>
</dbReference>
<dbReference type="Proteomes" id="UP000002895">
    <property type="component" value="Chromosome"/>
</dbReference>
<evidence type="ECO:0000313" key="1">
    <source>
        <dbReference type="EMBL" id="AFM70208.1"/>
    </source>
</evidence>
<reference evidence="1 2" key="1">
    <citation type="journal article" date="2012" name="J. Bacteriol.">
        <title>Genome sequence of Enterococcus hirae (Streptococcus faecalis) ATCC 9790, a model organism for the study of ion transport, bioenergetics, and copper homeostasis.</title>
        <authorList>
            <person name="Gaechter T."/>
            <person name="Wunderlin C."/>
            <person name="Schmidheini T."/>
            <person name="Solioz M."/>
        </authorList>
    </citation>
    <scope>NUCLEOTIDE SEQUENCE [LARGE SCALE GENOMIC DNA]</scope>
    <source>
        <strain evidence="2">ATCC 9790 / DSM 20160 / JCM 8729 / LMG 6399 / NBRC 3181 / NCIMB 6459 / NCDO 1258 / NCTC 12367 / WDCM 00089 / R</strain>
    </source>
</reference>
<sequence length="59" mass="6816">MCYSLINNLKNGKIVLLFYRFLALDKEQHFKNGLLKIAKSTGCFADNQKIFLDLFMGLD</sequence>
<proteinExistence type="predicted"/>
<organism evidence="1 2">
    <name type="scientific">Enterococcus hirae (strain ATCC 9790 / DSM 20160 / JCM 8729 / LMG 6399 / NBRC 3181 / NCIMB 6459 / NCDO 1258 / NCTC 12367 / WDCM 00089 / R)</name>
    <dbReference type="NCBI Taxonomy" id="768486"/>
    <lineage>
        <taxon>Bacteria</taxon>
        <taxon>Bacillati</taxon>
        <taxon>Bacillota</taxon>
        <taxon>Bacilli</taxon>
        <taxon>Lactobacillales</taxon>
        <taxon>Enterococcaceae</taxon>
        <taxon>Enterococcus</taxon>
    </lineage>
</organism>
<dbReference type="HOGENOM" id="CLU_2953316_0_0_9"/>